<dbReference type="Proteomes" id="UP000001072">
    <property type="component" value="Unassembled WGS sequence"/>
</dbReference>
<dbReference type="KEGG" id="mlr:MELLADRAFT_104767"/>
<protein>
    <submittedName>
        <fullName evidence="2">Uncharacterized protein</fullName>
    </submittedName>
</protein>
<dbReference type="RefSeq" id="XP_007407999.1">
    <property type="nucleotide sequence ID" value="XM_007407937.1"/>
</dbReference>
<feature type="compositionally biased region" description="Polar residues" evidence="1">
    <location>
        <begin position="58"/>
        <end position="73"/>
    </location>
</feature>
<feature type="compositionally biased region" description="Acidic residues" evidence="1">
    <location>
        <begin position="103"/>
        <end position="113"/>
    </location>
</feature>
<name>F4RFU5_MELLP</name>
<feature type="region of interest" description="Disordered" evidence="1">
    <location>
        <begin position="19"/>
        <end position="136"/>
    </location>
</feature>
<evidence type="ECO:0000256" key="1">
    <source>
        <dbReference type="SAM" id="MobiDB-lite"/>
    </source>
</evidence>
<evidence type="ECO:0000313" key="2">
    <source>
        <dbReference type="EMBL" id="EGG08413.1"/>
    </source>
</evidence>
<dbReference type="VEuPathDB" id="FungiDB:MELLADRAFT_104767"/>
<evidence type="ECO:0000313" key="3">
    <source>
        <dbReference type="Proteomes" id="UP000001072"/>
    </source>
</evidence>
<organism evidence="3">
    <name type="scientific">Melampsora larici-populina (strain 98AG31 / pathotype 3-4-7)</name>
    <name type="common">Poplar leaf rust fungus</name>
    <dbReference type="NCBI Taxonomy" id="747676"/>
    <lineage>
        <taxon>Eukaryota</taxon>
        <taxon>Fungi</taxon>
        <taxon>Dikarya</taxon>
        <taxon>Basidiomycota</taxon>
        <taxon>Pucciniomycotina</taxon>
        <taxon>Pucciniomycetes</taxon>
        <taxon>Pucciniales</taxon>
        <taxon>Melampsoraceae</taxon>
        <taxon>Melampsora</taxon>
    </lineage>
</organism>
<proteinExistence type="predicted"/>
<keyword evidence="3" id="KW-1185">Reference proteome</keyword>
<sequence>MSFQLQLEQTNRVLTRAEAAATGVQPGNRLITPKRGGNGCADRRSVQSHKTPTGGRTGQASGIQKHGQTIQTGSKEEGPQELQAVEEEMDEWGGIGSGSEEQREQEDEQEGHEEDTSQNGKLKTSPSLTSKRVPDLFSPFRLLPIRKSPKFLYCIQFNIL</sequence>
<feature type="compositionally biased region" description="Polar residues" evidence="1">
    <location>
        <begin position="117"/>
        <end position="130"/>
    </location>
</feature>
<dbReference type="GeneID" id="18922386"/>
<dbReference type="AlphaFoldDB" id="F4RFU5"/>
<dbReference type="HOGENOM" id="CLU_1652535_0_0_1"/>
<reference evidence="3" key="1">
    <citation type="journal article" date="2011" name="Proc. Natl. Acad. Sci. U.S.A.">
        <title>Obligate biotrophy features unraveled by the genomic analysis of rust fungi.</title>
        <authorList>
            <person name="Duplessis S."/>
            <person name="Cuomo C.A."/>
            <person name="Lin Y.-C."/>
            <person name="Aerts A."/>
            <person name="Tisserant E."/>
            <person name="Veneault-Fourrey C."/>
            <person name="Joly D.L."/>
            <person name="Hacquard S."/>
            <person name="Amselem J."/>
            <person name="Cantarel B.L."/>
            <person name="Chiu R."/>
            <person name="Coutinho P.M."/>
            <person name="Feau N."/>
            <person name="Field M."/>
            <person name="Frey P."/>
            <person name="Gelhaye E."/>
            <person name="Goldberg J."/>
            <person name="Grabherr M.G."/>
            <person name="Kodira C.D."/>
            <person name="Kohler A."/>
            <person name="Kuees U."/>
            <person name="Lindquist E.A."/>
            <person name="Lucas S.M."/>
            <person name="Mago R."/>
            <person name="Mauceli E."/>
            <person name="Morin E."/>
            <person name="Murat C."/>
            <person name="Pangilinan J.L."/>
            <person name="Park R."/>
            <person name="Pearson M."/>
            <person name="Quesneville H."/>
            <person name="Rouhier N."/>
            <person name="Sakthikumar S."/>
            <person name="Salamov A.A."/>
            <person name="Schmutz J."/>
            <person name="Selles B."/>
            <person name="Shapiro H."/>
            <person name="Tanguay P."/>
            <person name="Tuskan G.A."/>
            <person name="Henrissat B."/>
            <person name="Van de Peer Y."/>
            <person name="Rouze P."/>
            <person name="Ellis J.G."/>
            <person name="Dodds P.N."/>
            <person name="Schein J.E."/>
            <person name="Zhong S."/>
            <person name="Hamelin R.C."/>
            <person name="Grigoriev I.V."/>
            <person name="Szabo L.J."/>
            <person name="Martin F."/>
        </authorList>
    </citation>
    <scope>NUCLEOTIDE SEQUENCE [LARGE SCALE GENOMIC DNA]</scope>
    <source>
        <strain evidence="3">98AG31 / pathotype 3-4-7</strain>
    </source>
</reference>
<accession>F4RFU5</accession>
<gene>
    <name evidence="2" type="ORF">MELLADRAFT_104767</name>
</gene>
<dbReference type="EMBL" id="GL883100">
    <property type="protein sequence ID" value="EGG08413.1"/>
    <property type="molecule type" value="Genomic_DNA"/>
</dbReference>
<dbReference type="InParanoid" id="F4RFU5"/>